<feature type="transmembrane region" description="Helical" evidence="1">
    <location>
        <begin position="53"/>
        <end position="78"/>
    </location>
</feature>
<organism evidence="2 3">
    <name type="scientific">Dibothriocephalus latus</name>
    <name type="common">Fish tapeworm</name>
    <name type="synonym">Diphyllobothrium latum</name>
    <dbReference type="NCBI Taxonomy" id="60516"/>
    <lineage>
        <taxon>Eukaryota</taxon>
        <taxon>Metazoa</taxon>
        <taxon>Spiralia</taxon>
        <taxon>Lophotrochozoa</taxon>
        <taxon>Platyhelminthes</taxon>
        <taxon>Cestoda</taxon>
        <taxon>Eucestoda</taxon>
        <taxon>Diphyllobothriidea</taxon>
        <taxon>Diphyllobothriidae</taxon>
        <taxon>Dibothriocephalus</taxon>
    </lineage>
</organism>
<proteinExistence type="predicted"/>
<dbReference type="OrthoDB" id="63267at2759"/>
<evidence type="ECO:0000256" key="1">
    <source>
        <dbReference type="SAM" id="Phobius"/>
    </source>
</evidence>
<accession>A0A3P7NX28</accession>
<dbReference type="AlphaFoldDB" id="A0A3P7NX28"/>
<dbReference type="Proteomes" id="UP000281553">
    <property type="component" value="Unassembled WGS sequence"/>
</dbReference>
<evidence type="ECO:0000313" key="2">
    <source>
        <dbReference type="EMBL" id="VDN38087.1"/>
    </source>
</evidence>
<keyword evidence="3" id="KW-1185">Reference proteome</keyword>
<keyword evidence="1" id="KW-0472">Membrane</keyword>
<gene>
    <name evidence="2" type="ORF">DILT_LOCUS17518</name>
</gene>
<keyword evidence="1" id="KW-0812">Transmembrane</keyword>
<name>A0A3P7NX28_DIBLA</name>
<evidence type="ECO:0008006" key="4">
    <source>
        <dbReference type="Google" id="ProtNLM"/>
    </source>
</evidence>
<protein>
    <recommendedName>
        <fullName evidence="4">Protein kinase domain-containing protein</fullName>
    </recommendedName>
</protein>
<dbReference type="EMBL" id="UYRU01092396">
    <property type="protein sequence ID" value="VDN38087.1"/>
    <property type="molecule type" value="Genomic_DNA"/>
</dbReference>
<sequence length="80" mass="9222">MKALRGIEAYDLAHHKNISAKAYQLIKRLCRLNPTERLGMGRLGIQEIRNQKYAVFSVSLATFFSSTSLYSSKIMFWIHT</sequence>
<keyword evidence="1" id="KW-1133">Transmembrane helix</keyword>
<reference evidence="2 3" key="1">
    <citation type="submission" date="2018-11" db="EMBL/GenBank/DDBJ databases">
        <authorList>
            <consortium name="Pathogen Informatics"/>
        </authorList>
    </citation>
    <scope>NUCLEOTIDE SEQUENCE [LARGE SCALE GENOMIC DNA]</scope>
</reference>
<evidence type="ECO:0000313" key="3">
    <source>
        <dbReference type="Proteomes" id="UP000281553"/>
    </source>
</evidence>